<accession>A0AAQ3MUR2</accession>
<dbReference type="Proteomes" id="UP001374535">
    <property type="component" value="Chromosome 9"/>
</dbReference>
<reference evidence="1 2" key="1">
    <citation type="journal article" date="2023" name="Life. Sci Alliance">
        <title>Evolutionary insights into 3D genome organization and epigenetic landscape of Vigna mungo.</title>
        <authorList>
            <person name="Junaid A."/>
            <person name="Singh B."/>
            <person name="Bhatia S."/>
        </authorList>
    </citation>
    <scope>NUCLEOTIDE SEQUENCE [LARGE SCALE GENOMIC DNA]</scope>
    <source>
        <strain evidence="1">Urdbean</strain>
    </source>
</reference>
<dbReference type="AlphaFoldDB" id="A0AAQ3MUR2"/>
<proteinExistence type="predicted"/>
<protein>
    <submittedName>
        <fullName evidence="1">Uncharacterized protein</fullName>
    </submittedName>
</protein>
<sequence>MRRNEKIDAQSFNMERKGLILWSLIKSHTSDISTIFPSHANIYHVTNKRTIFISGLYYFHYTAKFIWVRLLSRSMKFLPPKRSIFCRLVYNDSPKCNQLVYVQLHFYIELNN</sequence>
<organism evidence="1 2">
    <name type="scientific">Vigna mungo</name>
    <name type="common">Black gram</name>
    <name type="synonym">Phaseolus mungo</name>
    <dbReference type="NCBI Taxonomy" id="3915"/>
    <lineage>
        <taxon>Eukaryota</taxon>
        <taxon>Viridiplantae</taxon>
        <taxon>Streptophyta</taxon>
        <taxon>Embryophyta</taxon>
        <taxon>Tracheophyta</taxon>
        <taxon>Spermatophyta</taxon>
        <taxon>Magnoliopsida</taxon>
        <taxon>eudicotyledons</taxon>
        <taxon>Gunneridae</taxon>
        <taxon>Pentapetalae</taxon>
        <taxon>rosids</taxon>
        <taxon>fabids</taxon>
        <taxon>Fabales</taxon>
        <taxon>Fabaceae</taxon>
        <taxon>Papilionoideae</taxon>
        <taxon>50 kb inversion clade</taxon>
        <taxon>NPAAA clade</taxon>
        <taxon>indigoferoid/millettioid clade</taxon>
        <taxon>Phaseoleae</taxon>
        <taxon>Vigna</taxon>
    </lineage>
</organism>
<keyword evidence="2" id="KW-1185">Reference proteome</keyword>
<gene>
    <name evidence="1" type="ORF">V8G54_029449</name>
</gene>
<evidence type="ECO:0000313" key="2">
    <source>
        <dbReference type="Proteomes" id="UP001374535"/>
    </source>
</evidence>
<dbReference type="EMBL" id="CP144692">
    <property type="protein sequence ID" value="WVY97298.1"/>
    <property type="molecule type" value="Genomic_DNA"/>
</dbReference>
<name>A0AAQ3MUR2_VIGMU</name>
<evidence type="ECO:0000313" key="1">
    <source>
        <dbReference type="EMBL" id="WVY97298.1"/>
    </source>
</evidence>